<dbReference type="InterPro" id="IPR020603">
    <property type="entry name" value="MraZ_dom"/>
</dbReference>
<dbReference type="Gene3D" id="3.40.1550.20">
    <property type="entry name" value="Transcriptional regulator MraZ domain"/>
    <property type="match status" value="1"/>
</dbReference>
<feature type="domain" description="SpoVT-AbrB" evidence="7">
    <location>
        <begin position="78"/>
        <end position="121"/>
    </location>
</feature>
<evidence type="ECO:0000313" key="8">
    <source>
        <dbReference type="EMBL" id="CAB4926756.1"/>
    </source>
</evidence>
<evidence type="ECO:0000256" key="3">
    <source>
        <dbReference type="ARBA" id="ARBA00022737"/>
    </source>
</evidence>
<dbReference type="GO" id="GO:0003700">
    <property type="term" value="F:DNA-binding transcription factor activity"/>
    <property type="evidence" value="ECO:0007669"/>
    <property type="project" value="InterPro"/>
</dbReference>
<evidence type="ECO:0000256" key="5">
    <source>
        <dbReference type="ARBA" id="ARBA00023125"/>
    </source>
</evidence>
<dbReference type="HAMAP" id="MF_01008">
    <property type="entry name" value="MraZ"/>
    <property type="match status" value="1"/>
</dbReference>
<evidence type="ECO:0000256" key="4">
    <source>
        <dbReference type="ARBA" id="ARBA00023015"/>
    </source>
</evidence>
<proteinExistence type="inferred from homology"/>
<dbReference type="PANTHER" id="PTHR34701">
    <property type="entry name" value="TRANSCRIPTIONAL REGULATOR MRAZ"/>
    <property type="match status" value="1"/>
</dbReference>
<dbReference type="NCBIfam" id="TIGR00242">
    <property type="entry name" value="division/cell wall cluster transcriptional repressor MraZ"/>
    <property type="match status" value="1"/>
</dbReference>
<dbReference type="InterPro" id="IPR038619">
    <property type="entry name" value="MraZ_sf"/>
</dbReference>
<reference evidence="8" key="1">
    <citation type="submission" date="2020-05" db="EMBL/GenBank/DDBJ databases">
        <authorList>
            <person name="Chiriac C."/>
            <person name="Salcher M."/>
            <person name="Ghai R."/>
            <person name="Kavagutti S V."/>
        </authorList>
    </citation>
    <scope>NUCLEOTIDE SEQUENCE</scope>
</reference>
<name>A0A6J7I8A1_9ZZZZ</name>
<keyword evidence="6" id="KW-0804">Transcription</keyword>
<dbReference type="EMBL" id="CAFBMX010000004">
    <property type="protein sequence ID" value="CAB4926756.1"/>
    <property type="molecule type" value="Genomic_DNA"/>
</dbReference>
<dbReference type="PROSITE" id="PS51740">
    <property type="entry name" value="SPOVT_ABRB"/>
    <property type="match status" value="2"/>
</dbReference>
<evidence type="ECO:0000256" key="6">
    <source>
        <dbReference type="ARBA" id="ARBA00023163"/>
    </source>
</evidence>
<dbReference type="InterPro" id="IPR003444">
    <property type="entry name" value="MraZ"/>
</dbReference>
<evidence type="ECO:0000256" key="1">
    <source>
        <dbReference type="ARBA" id="ARBA00013860"/>
    </source>
</evidence>
<dbReference type="SUPFAM" id="SSF89447">
    <property type="entry name" value="AbrB/MazE/MraZ-like"/>
    <property type="match status" value="1"/>
</dbReference>
<gene>
    <name evidence="8" type="ORF">UFOPK3674_00897</name>
</gene>
<dbReference type="Pfam" id="PF02381">
    <property type="entry name" value="MraZ"/>
    <property type="match status" value="2"/>
</dbReference>
<dbReference type="AlphaFoldDB" id="A0A6J7I8A1"/>
<evidence type="ECO:0000259" key="7">
    <source>
        <dbReference type="PROSITE" id="PS51740"/>
    </source>
</evidence>
<organism evidence="8">
    <name type="scientific">freshwater metagenome</name>
    <dbReference type="NCBI Taxonomy" id="449393"/>
    <lineage>
        <taxon>unclassified sequences</taxon>
        <taxon>metagenomes</taxon>
        <taxon>ecological metagenomes</taxon>
    </lineage>
</organism>
<sequence length="144" mass="15497">MAFRGTFDHTLDAKNRLTVPRTFRAALSDGVVIAKGIEQCVAVWTPADYERFVDTALGSLNPLSPDARNLQRFFSANAVETELDAAGRIMVPGFLLEHGGLQKDVVVTGAGPCLELWDRAAWAVENERLAADVIGITDALGRAG</sequence>
<keyword evidence="5" id="KW-0238">DNA-binding</keyword>
<keyword evidence="2" id="KW-0963">Cytoplasm</keyword>
<keyword evidence="4" id="KW-0805">Transcription regulation</keyword>
<keyword evidence="3" id="KW-0677">Repeat</keyword>
<dbReference type="CDD" id="cd16320">
    <property type="entry name" value="MraZ_N"/>
    <property type="match status" value="1"/>
</dbReference>
<feature type="domain" description="SpoVT-AbrB" evidence="7">
    <location>
        <begin position="6"/>
        <end position="48"/>
    </location>
</feature>
<dbReference type="GO" id="GO:2000143">
    <property type="term" value="P:negative regulation of DNA-templated transcription initiation"/>
    <property type="evidence" value="ECO:0007669"/>
    <property type="project" value="TreeGrafter"/>
</dbReference>
<dbReference type="InterPro" id="IPR035644">
    <property type="entry name" value="MraZ_C"/>
</dbReference>
<dbReference type="GO" id="GO:0000976">
    <property type="term" value="F:transcription cis-regulatory region binding"/>
    <property type="evidence" value="ECO:0007669"/>
    <property type="project" value="TreeGrafter"/>
</dbReference>
<dbReference type="PANTHER" id="PTHR34701:SF1">
    <property type="entry name" value="TRANSCRIPTIONAL REGULATOR MRAZ"/>
    <property type="match status" value="1"/>
</dbReference>
<dbReference type="InterPro" id="IPR037914">
    <property type="entry name" value="SpoVT-AbrB_sf"/>
</dbReference>
<accession>A0A6J7I8A1</accession>
<protein>
    <recommendedName>
        <fullName evidence="1">Transcriptional regulator MraZ</fullName>
    </recommendedName>
</protein>
<dbReference type="InterPro" id="IPR035642">
    <property type="entry name" value="MraZ_N"/>
</dbReference>
<evidence type="ECO:0000256" key="2">
    <source>
        <dbReference type="ARBA" id="ARBA00022490"/>
    </source>
</evidence>
<dbReference type="CDD" id="cd16321">
    <property type="entry name" value="MraZ_C"/>
    <property type="match status" value="1"/>
</dbReference>
<dbReference type="InterPro" id="IPR007159">
    <property type="entry name" value="SpoVT-AbrB_dom"/>
</dbReference>